<feature type="domain" description="PAS" evidence="8">
    <location>
        <begin position="327"/>
        <end position="401"/>
    </location>
</feature>
<dbReference type="InParanoid" id="D2VBQ0"/>
<dbReference type="PANTHER" id="PTHR11920">
    <property type="entry name" value="GUANYLYL CYCLASE"/>
    <property type="match status" value="1"/>
</dbReference>
<dbReference type="CDD" id="cd00130">
    <property type="entry name" value="PAS"/>
    <property type="match status" value="1"/>
</dbReference>
<dbReference type="Pfam" id="PF00989">
    <property type="entry name" value="PAS"/>
    <property type="match status" value="1"/>
</dbReference>
<keyword evidence="6" id="KW-0456">Lyase</keyword>
<dbReference type="SUPFAM" id="SSF55785">
    <property type="entry name" value="PYP-like sensor domain (PAS domain)"/>
    <property type="match status" value="2"/>
</dbReference>
<keyword evidence="5" id="KW-0472">Membrane</keyword>
<name>D2VBQ0_NAEGR</name>
<evidence type="ECO:0000313" key="10">
    <source>
        <dbReference type="EMBL" id="EFC45834.1"/>
    </source>
</evidence>
<dbReference type="InterPro" id="IPR013767">
    <property type="entry name" value="PAS_fold"/>
</dbReference>
<dbReference type="GO" id="GO:0005886">
    <property type="term" value="C:plasma membrane"/>
    <property type="evidence" value="ECO:0007669"/>
    <property type="project" value="TreeGrafter"/>
</dbReference>
<keyword evidence="2" id="KW-0812">Transmembrane</keyword>
<evidence type="ECO:0000256" key="3">
    <source>
        <dbReference type="ARBA" id="ARBA00022741"/>
    </source>
</evidence>
<evidence type="ECO:0000259" key="9">
    <source>
        <dbReference type="PROSITE" id="PS50125"/>
    </source>
</evidence>
<dbReference type="GO" id="GO:0007168">
    <property type="term" value="P:receptor guanylyl cyclase signaling pathway"/>
    <property type="evidence" value="ECO:0007669"/>
    <property type="project" value="TreeGrafter"/>
</dbReference>
<evidence type="ECO:0000256" key="4">
    <source>
        <dbReference type="ARBA" id="ARBA00022989"/>
    </source>
</evidence>
<dbReference type="STRING" id="5762.D2VBQ0"/>
<feature type="domain" description="Guanylate cyclase" evidence="9">
    <location>
        <begin position="488"/>
        <end position="617"/>
    </location>
</feature>
<dbReference type="SUPFAM" id="SSF55073">
    <property type="entry name" value="Nucleotide cyclase"/>
    <property type="match status" value="1"/>
</dbReference>
<dbReference type="GeneID" id="8859134"/>
<organism evidence="11">
    <name type="scientific">Naegleria gruberi</name>
    <name type="common">Amoeba</name>
    <dbReference type="NCBI Taxonomy" id="5762"/>
    <lineage>
        <taxon>Eukaryota</taxon>
        <taxon>Discoba</taxon>
        <taxon>Heterolobosea</taxon>
        <taxon>Tetramitia</taxon>
        <taxon>Eutetramitia</taxon>
        <taxon>Vahlkampfiidae</taxon>
        <taxon>Naegleria</taxon>
    </lineage>
</organism>
<accession>D2VBQ0</accession>
<dbReference type="SMART" id="SM00044">
    <property type="entry name" value="CYCc"/>
    <property type="match status" value="1"/>
</dbReference>
<feature type="compositionally biased region" description="Polar residues" evidence="7">
    <location>
        <begin position="97"/>
        <end position="109"/>
    </location>
</feature>
<dbReference type="PROSITE" id="PS50112">
    <property type="entry name" value="PAS"/>
    <property type="match status" value="2"/>
</dbReference>
<dbReference type="InterPro" id="IPR029787">
    <property type="entry name" value="Nucleotide_cyclase"/>
</dbReference>
<feature type="compositionally biased region" description="Low complexity" evidence="7">
    <location>
        <begin position="138"/>
        <end position="153"/>
    </location>
</feature>
<evidence type="ECO:0000313" key="11">
    <source>
        <dbReference type="Proteomes" id="UP000006671"/>
    </source>
</evidence>
<dbReference type="Gene3D" id="3.30.450.20">
    <property type="entry name" value="PAS domain"/>
    <property type="match status" value="1"/>
</dbReference>
<dbReference type="RefSeq" id="XP_002678578.1">
    <property type="nucleotide sequence ID" value="XM_002678532.1"/>
</dbReference>
<dbReference type="Gene3D" id="3.30.70.1230">
    <property type="entry name" value="Nucleotide cyclase"/>
    <property type="match status" value="1"/>
</dbReference>
<dbReference type="GO" id="GO:0000166">
    <property type="term" value="F:nucleotide binding"/>
    <property type="evidence" value="ECO:0007669"/>
    <property type="project" value="UniProtKB-KW"/>
</dbReference>
<dbReference type="NCBIfam" id="TIGR00229">
    <property type="entry name" value="sensory_box"/>
    <property type="match status" value="1"/>
</dbReference>
<evidence type="ECO:0000256" key="2">
    <source>
        <dbReference type="ARBA" id="ARBA00022692"/>
    </source>
</evidence>
<keyword evidence="4" id="KW-1133">Transmembrane helix</keyword>
<proteinExistence type="predicted"/>
<dbReference type="OMA" id="FVAYMEV"/>
<dbReference type="InterPro" id="IPR001054">
    <property type="entry name" value="A/G_cyclase"/>
</dbReference>
<keyword evidence="3" id="KW-0547">Nucleotide-binding</keyword>
<dbReference type="GO" id="GO:0001653">
    <property type="term" value="F:peptide receptor activity"/>
    <property type="evidence" value="ECO:0007669"/>
    <property type="project" value="TreeGrafter"/>
</dbReference>
<dbReference type="EMBL" id="GG738861">
    <property type="protein sequence ID" value="EFC45834.1"/>
    <property type="molecule type" value="Genomic_DNA"/>
</dbReference>
<evidence type="ECO:0000256" key="7">
    <source>
        <dbReference type="SAM" id="MobiDB-lite"/>
    </source>
</evidence>
<dbReference type="AlphaFoldDB" id="D2VBQ0"/>
<sequence length="674" mass="75973">MPSNINNRGHSEDDSDERLINSSLSLAKPSNRAGIQTDEDFDVTSLHETQEAIKKKLLLAKMDSQYMDDDDDVDSEVKFEKLSTKGRRNPTKLAEMNSASNMSQTSSFQRGEKRRGISRRFASTMNSRKGLDTGSQMDTSSNYSDDNSDTQSQLTSDSGADRSTLDDEVAFTHQDDFVQLNNLISQFNMCGFPVLIFDNYATIEYLNREAEDLFGVFSFSVLGEHVSELFLEDSVCEVQQVIEDFTGKPIFNNSDGASVTSISKEVGAEELKKRKDTLMKIRILKGKATILKTFFSVKTRFITIQKLGVEHFVAYMEVIQDSIEEKKEMALRKVYEAITDLSVIPIISISQQGIIQTFNTACTATFGYLKKDVLGKNVKMLCNEKDRQKHDYYLQRYLKTGEKRVVDKTRFLKAKTKKAKSIKIELRVSEIIDVGSSSSSFVGFIRDVKNMVTKEEQLTRLADKIFPKNVAQRISMGQQVIDIFEMCSVLFCDIVGFTKMSNGKRPEEVVSILHEIFGSFDDVCTAFQLEKIKTIGDCYFLASGVPKFVPEHADNIVKGGLAMIRVIQQFCKKETTVDLKVRIGIHSSCDIIAGVVGKTKQTYDLFGKGIEVAEIVESTGKTNQVQISNSTYQLLQSEKLKSLFSVHYEEKEELLLEKVGKVVIPERTWITDLQ</sequence>
<dbReference type="Proteomes" id="UP000006671">
    <property type="component" value="Unassembled WGS sequence"/>
</dbReference>
<dbReference type="PANTHER" id="PTHR11920:SF335">
    <property type="entry name" value="GUANYLATE CYCLASE"/>
    <property type="match status" value="1"/>
</dbReference>
<reference evidence="10 11" key="1">
    <citation type="journal article" date="2010" name="Cell">
        <title>The genome of Naegleria gruberi illuminates early eukaryotic versatility.</title>
        <authorList>
            <person name="Fritz-Laylin L.K."/>
            <person name="Prochnik S.E."/>
            <person name="Ginger M.L."/>
            <person name="Dacks J.B."/>
            <person name="Carpenter M.L."/>
            <person name="Field M.C."/>
            <person name="Kuo A."/>
            <person name="Paredez A."/>
            <person name="Chapman J."/>
            <person name="Pham J."/>
            <person name="Shu S."/>
            <person name="Neupane R."/>
            <person name="Cipriano M."/>
            <person name="Mancuso J."/>
            <person name="Tu H."/>
            <person name="Salamov A."/>
            <person name="Lindquist E."/>
            <person name="Shapiro H."/>
            <person name="Lucas S."/>
            <person name="Grigoriev I.V."/>
            <person name="Cande W.Z."/>
            <person name="Fulton C."/>
            <person name="Rokhsar D.S."/>
            <person name="Dawson S.C."/>
        </authorList>
    </citation>
    <scope>NUCLEOTIDE SEQUENCE [LARGE SCALE GENOMIC DNA]</scope>
    <source>
        <strain evidence="10 11">NEG-M</strain>
    </source>
</reference>
<dbReference type="VEuPathDB" id="AmoebaDB:NAEGRDRAFT_66293"/>
<feature type="region of interest" description="Disordered" evidence="7">
    <location>
        <begin position="1"/>
        <end position="33"/>
    </location>
</feature>
<dbReference type="KEGG" id="ngr:NAEGRDRAFT_66293"/>
<evidence type="ECO:0000256" key="1">
    <source>
        <dbReference type="ARBA" id="ARBA00004370"/>
    </source>
</evidence>
<dbReference type="CDD" id="cd07302">
    <property type="entry name" value="CHD"/>
    <property type="match status" value="1"/>
</dbReference>
<feature type="compositionally biased region" description="Polar residues" evidence="7">
    <location>
        <begin position="121"/>
        <end position="137"/>
    </location>
</feature>
<feature type="domain" description="PAS" evidence="8">
    <location>
        <begin position="193"/>
        <end position="249"/>
    </location>
</feature>
<evidence type="ECO:0000259" key="8">
    <source>
        <dbReference type="PROSITE" id="PS50112"/>
    </source>
</evidence>
<comment type="subcellular location">
    <subcellularLocation>
        <location evidence="1">Membrane</location>
    </subcellularLocation>
</comment>
<dbReference type="PROSITE" id="PS50125">
    <property type="entry name" value="GUANYLATE_CYCLASE_2"/>
    <property type="match status" value="1"/>
</dbReference>
<keyword evidence="11" id="KW-1185">Reference proteome</keyword>
<dbReference type="GO" id="GO:0004383">
    <property type="term" value="F:guanylate cyclase activity"/>
    <property type="evidence" value="ECO:0007669"/>
    <property type="project" value="TreeGrafter"/>
</dbReference>
<dbReference type="GO" id="GO:0006355">
    <property type="term" value="P:regulation of DNA-templated transcription"/>
    <property type="evidence" value="ECO:0007669"/>
    <property type="project" value="InterPro"/>
</dbReference>
<dbReference type="SMART" id="SM00091">
    <property type="entry name" value="PAS"/>
    <property type="match status" value="2"/>
</dbReference>
<dbReference type="Pfam" id="PF00211">
    <property type="entry name" value="Guanylate_cyc"/>
    <property type="match status" value="1"/>
</dbReference>
<dbReference type="InterPro" id="IPR000014">
    <property type="entry name" value="PAS"/>
</dbReference>
<protein>
    <submittedName>
        <fullName evidence="10">Predicted protein</fullName>
    </submittedName>
</protein>
<dbReference type="InterPro" id="IPR035965">
    <property type="entry name" value="PAS-like_dom_sf"/>
</dbReference>
<gene>
    <name evidence="10" type="ORF">NAEGRDRAFT_66293</name>
</gene>
<dbReference type="GO" id="GO:0004016">
    <property type="term" value="F:adenylate cyclase activity"/>
    <property type="evidence" value="ECO:0007669"/>
    <property type="project" value="TreeGrafter"/>
</dbReference>
<dbReference type="eggNOG" id="KOG3619">
    <property type="taxonomic scope" value="Eukaryota"/>
</dbReference>
<dbReference type="Pfam" id="PF13188">
    <property type="entry name" value="PAS_8"/>
    <property type="match status" value="1"/>
</dbReference>
<evidence type="ECO:0000256" key="5">
    <source>
        <dbReference type="ARBA" id="ARBA00023136"/>
    </source>
</evidence>
<dbReference type="OrthoDB" id="2107370at2759"/>
<dbReference type="InterPro" id="IPR050401">
    <property type="entry name" value="Cyclic_nucleotide_synthase"/>
</dbReference>
<evidence type="ECO:0000256" key="6">
    <source>
        <dbReference type="ARBA" id="ARBA00023239"/>
    </source>
</evidence>
<dbReference type="GO" id="GO:0035556">
    <property type="term" value="P:intracellular signal transduction"/>
    <property type="evidence" value="ECO:0007669"/>
    <property type="project" value="InterPro"/>
</dbReference>
<feature type="region of interest" description="Disordered" evidence="7">
    <location>
        <begin position="67"/>
        <end position="162"/>
    </location>
</feature>